<evidence type="ECO:0000313" key="1">
    <source>
        <dbReference type="EMBL" id="RGB80903.1"/>
    </source>
</evidence>
<protein>
    <submittedName>
        <fullName evidence="1">MBL fold metallo-hydrolase</fullName>
    </submittedName>
</protein>
<evidence type="ECO:0000313" key="2">
    <source>
        <dbReference type="Proteomes" id="UP000260773"/>
    </source>
</evidence>
<dbReference type="Gene3D" id="3.60.15.10">
    <property type="entry name" value="Ribonuclease Z/Hydroxyacylglutathione hydrolase-like"/>
    <property type="match status" value="1"/>
</dbReference>
<dbReference type="EMBL" id="QVEP01000008">
    <property type="protein sequence ID" value="RGB80903.1"/>
    <property type="molecule type" value="Genomic_DNA"/>
</dbReference>
<accession>A0A3E2TQE2</accession>
<dbReference type="Proteomes" id="UP000260773">
    <property type="component" value="Unassembled WGS sequence"/>
</dbReference>
<gene>
    <name evidence="1" type="ORF">DW070_04955</name>
</gene>
<dbReference type="AlphaFoldDB" id="A0A3E2TQE2"/>
<name>A0A3E2TQE2_9FIRM</name>
<dbReference type="PANTHER" id="PTHR43546:SF8">
    <property type="entry name" value="METALLO-BETA-LACTAMASE DOMAIN-CONTAINING PROTEIN"/>
    <property type="match status" value="1"/>
</dbReference>
<dbReference type="InterPro" id="IPR036866">
    <property type="entry name" value="RibonucZ/Hydroxyglut_hydro"/>
</dbReference>
<organism evidence="1 2">
    <name type="scientific">Coprococcus catus</name>
    <dbReference type="NCBI Taxonomy" id="116085"/>
    <lineage>
        <taxon>Bacteria</taxon>
        <taxon>Bacillati</taxon>
        <taxon>Bacillota</taxon>
        <taxon>Clostridia</taxon>
        <taxon>Lachnospirales</taxon>
        <taxon>Lachnospiraceae</taxon>
        <taxon>Coprococcus</taxon>
    </lineage>
</organism>
<proteinExistence type="predicted"/>
<reference evidence="1 2" key="1">
    <citation type="submission" date="2018-08" db="EMBL/GenBank/DDBJ databases">
        <title>A genome reference for cultivated species of the human gut microbiota.</title>
        <authorList>
            <person name="Zou Y."/>
            <person name="Xue W."/>
            <person name="Luo G."/>
        </authorList>
    </citation>
    <scope>NUCLEOTIDE SEQUENCE [LARGE SCALE GENOMIC DNA]</scope>
    <source>
        <strain evidence="1 2">AF45-17</strain>
    </source>
</reference>
<sequence>MYEEVQVLTHSSIRIAGNQIIYFDPFHVEEETHDADIICVTHEHFDHYSPEDLAKVKNAATILVCPKSMKDSLSNSGISEEFTELVAPGDELEINGVRIQAVPAYNIGKQFHPQQNQWVGYLVTMNEVTYYIAGDTDINEDVKKIQCDVAMIPVGGTYTMTAEEAAELAEMIHPKAAVPTHYGSVAGKAEDGQIFEDMLKDKINVILKM</sequence>
<dbReference type="SUPFAM" id="SSF56281">
    <property type="entry name" value="Metallo-hydrolase/oxidoreductase"/>
    <property type="match status" value="1"/>
</dbReference>
<keyword evidence="1" id="KW-0378">Hydrolase</keyword>
<dbReference type="Pfam" id="PF13483">
    <property type="entry name" value="Lactamase_B_3"/>
    <property type="match status" value="1"/>
</dbReference>
<dbReference type="RefSeq" id="WP_117527513.1">
    <property type="nucleotide sequence ID" value="NZ_JAQDKA010000001.1"/>
</dbReference>
<comment type="caution">
    <text evidence="1">The sequence shown here is derived from an EMBL/GenBank/DDBJ whole genome shotgun (WGS) entry which is preliminary data.</text>
</comment>
<dbReference type="PANTHER" id="PTHR43546">
    <property type="entry name" value="UPF0173 METAL-DEPENDENT HYDROLASE MJ1163-RELATED"/>
    <property type="match status" value="1"/>
</dbReference>
<dbReference type="InterPro" id="IPR050114">
    <property type="entry name" value="UPF0173_UPF0282_UlaG_hydrolase"/>
</dbReference>
<dbReference type="GO" id="GO:0016787">
    <property type="term" value="F:hydrolase activity"/>
    <property type="evidence" value="ECO:0007669"/>
    <property type="project" value="UniProtKB-KW"/>
</dbReference>